<reference evidence="1" key="1">
    <citation type="journal article" date="2023" name="bioRxiv">
        <title>Improved chromosome-level genome assembly for marigold (Tagetes erecta).</title>
        <authorList>
            <person name="Jiang F."/>
            <person name="Yuan L."/>
            <person name="Wang S."/>
            <person name="Wang H."/>
            <person name="Xu D."/>
            <person name="Wang A."/>
            <person name="Fan W."/>
        </authorList>
    </citation>
    <scope>NUCLEOTIDE SEQUENCE</scope>
    <source>
        <strain evidence="1">WSJ</strain>
        <tissue evidence="1">Leaf</tissue>
    </source>
</reference>
<dbReference type="AlphaFoldDB" id="A0AAD8NPU8"/>
<sequence>MNPPPLAPITTIAGHHESISYCYRFTDFGYLDNYPNPYPKFRVSDFRIPEISDADSDSRIHYPNFRISEIRISEFSDTRL</sequence>
<keyword evidence="2" id="KW-1185">Reference proteome</keyword>
<name>A0AAD8NPU8_TARER</name>
<dbReference type="Proteomes" id="UP001229421">
    <property type="component" value="Unassembled WGS sequence"/>
</dbReference>
<dbReference type="EMBL" id="JAUHHV010000008">
    <property type="protein sequence ID" value="KAK1416311.1"/>
    <property type="molecule type" value="Genomic_DNA"/>
</dbReference>
<accession>A0AAD8NPU8</accession>
<comment type="caution">
    <text evidence="1">The sequence shown here is derived from an EMBL/GenBank/DDBJ whole genome shotgun (WGS) entry which is preliminary data.</text>
</comment>
<evidence type="ECO:0000313" key="2">
    <source>
        <dbReference type="Proteomes" id="UP001229421"/>
    </source>
</evidence>
<proteinExistence type="predicted"/>
<evidence type="ECO:0000313" key="1">
    <source>
        <dbReference type="EMBL" id="KAK1416311.1"/>
    </source>
</evidence>
<protein>
    <submittedName>
        <fullName evidence="1">Uncharacterized protein</fullName>
    </submittedName>
</protein>
<gene>
    <name evidence="1" type="ORF">QVD17_32100</name>
</gene>
<organism evidence="1 2">
    <name type="scientific">Tagetes erecta</name>
    <name type="common">African marigold</name>
    <dbReference type="NCBI Taxonomy" id="13708"/>
    <lineage>
        <taxon>Eukaryota</taxon>
        <taxon>Viridiplantae</taxon>
        <taxon>Streptophyta</taxon>
        <taxon>Embryophyta</taxon>
        <taxon>Tracheophyta</taxon>
        <taxon>Spermatophyta</taxon>
        <taxon>Magnoliopsida</taxon>
        <taxon>eudicotyledons</taxon>
        <taxon>Gunneridae</taxon>
        <taxon>Pentapetalae</taxon>
        <taxon>asterids</taxon>
        <taxon>campanulids</taxon>
        <taxon>Asterales</taxon>
        <taxon>Asteraceae</taxon>
        <taxon>Asteroideae</taxon>
        <taxon>Heliantheae alliance</taxon>
        <taxon>Tageteae</taxon>
        <taxon>Tagetes</taxon>
    </lineage>
</organism>